<dbReference type="SUPFAM" id="SSF54637">
    <property type="entry name" value="Thioesterase/thiol ester dehydrase-isomerase"/>
    <property type="match status" value="1"/>
</dbReference>
<evidence type="ECO:0000313" key="6">
    <source>
        <dbReference type="Proteomes" id="UP001596495"/>
    </source>
</evidence>
<reference evidence="6" key="1">
    <citation type="journal article" date="2019" name="Int. J. Syst. Evol. Microbiol.">
        <title>The Global Catalogue of Microorganisms (GCM) 10K type strain sequencing project: providing services to taxonomists for standard genome sequencing and annotation.</title>
        <authorList>
            <consortium name="The Broad Institute Genomics Platform"/>
            <consortium name="The Broad Institute Genome Sequencing Center for Infectious Disease"/>
            <person name="Wu L."/>
            <person name="Ma J."/>
        </authorList>
    </citation>
    <scope>NUCLEOTIDE SEQUENCE [LARGE SCALE GENOMIC DNA]</scope>
    <source>
        <strain evidence="6">CCUG 54518</strain>
    </source>
</reference>
<dbReference type="Proteomes" id="UP001596495">
    <property type="component" value="Unassembled WGS sequence"/>
</dbReference>
<comment type="caution">
    <text evidence="5">The sequence shown here is derived from an EMBL/GenBank/DDBJ whole genome shotgun (WGS) entry which is preliminary data.</text>
</comment>
<accession>A0ABW2RBJ0</accession>
<dbReference type="PANTHER" id="PTHR11049">
    <property type="entry name" value="ACYL COENZYME A THIOESTER HYDROLASE"/>
    <property type="match status" value="1"/>
</dbReference>
<dbReference type="Pfam" id="PF03061">
    <property type="entry name" value="4HBT"/>
    <property type="match status" value="1"/>
</dbReference>
<keyword evidence="6" id="KW-1185">Reference proteome</keyword>
<comment type="similarity">
    <text evidence="1">Belongs to the acyl coenzyme A hydrolase family.</text>
</comment>
<evidence type="ECO:0000256" key="2">
    <source>
        <dbReference type="ARBA" id="ARBA00022801"/>
    </source>
</evidence>
<dbReference type="Gene3D" id="3.10.129.10">
    <property type="entry name" value="Hotdog Thioesterase"/>
    <property type="match status" value="1"/>
</dbReference>
<dbReference type="InterPro" id="IPR033120">
    <property type="entry name" value="HOTDOG_ACOT"/>
</dbReference>
<dbReference type="InterPro" id="IPR040170">
    <property type="entry name" value="Cytosol_ACT"/>
</dbReference>
<dbReference type="InterPro" id="IPR029069">
    <property type="entry name" value="HotDog_dom_sf"/>
</dbReference>
<dbReference type="EMBL" id="JBHTBX010000008">
    <property type="protein sequence ID" value="MFC7435462.1"/>
    <property type="molecule type" value="Genomic_DNA"/>
</dbReference>
<evidence type="ECO:0000256" key="3">
    <source>
        <dbReference type="PROSITE-ProRule" id="PRU01106"/>
    </source>
</evidence>
<dbReference type="PANTHER" id="PTHR11049:SF16">
    <property type="entry name" value="PROTEIN VDLD"/>
    <property type="match status" value="1"/>
</dbReference>
<keyword evidence="2 3" id="KW-0378">Hydrolase</keyword>
<organism evidence="5 6">
    <name type="scientific">Hydrogenophaga bisanensis</name>
    <dbReference type="NCBI Taxonomy" id="439611"/>
    <lineage>
        <taxon>Bacteria</taxon>
        <taxon>Pseudomonadati</taxon>
        <taxon>Pseudomonadota</taxon>
        <taxon>Betaproteobacteria</taxon>
        <taxon>Burkholderiales</taxon>
        <taxon>Comamonadaceae</taxon>
        <taxon>Hydrogenophaga</taxon>
    </lineage>
</organism>
<gene>
    <name evidence="5" type="ORF">ACFQNJ_13190</name>
</gene>
<protein>
    <submittedName>
        <fullName evidence="5">Acyl-CoA thioesterase</fullName>
        <ecNumber evidence="5">3.1.2.20</ecNumber>
    </submittedName>
</protein>
<feature type="domain" description="HotDog ACOT-type" evidence="4">
    <location>
        <begin position="1"/>
        <end position="112"/>
    </location>
</feature>
<name>A0ABW2RBJ0_9BURK</name>
<dbReference type="EC" id="3.1.2.20" evidence="5"/>
<proteinExistence type="inferred from homology"/>
<dbReference type="PROSITE" id="PS51770">
    <property type="entry name" value="HOTDOG_ACOT"/>
    <property type="match status" value="1"/>
</dbReference>
<dbReference type="GO" id="GO:0047617">
    <property type="term" value="F:fatty acyl-CoA hydrolase activity"/>
    <property type="evidence" value="ECO:0007669"/>
    <property type="project" value="UniProtKB-EC"/>
</dbReference>
<dbReference type="RefSeq" id="WP_382258186.1">
    <property type="nucleotide sequence ID" value="NZ_JBHTBX010000008.1"/>
</dbReference>
<evidence type="ECO:0000313" key="5">
    <source>
        <dbReference type="EMBL" id="MFC7435462.1"/>
    </source>
</evidence>
<dbReference type="CDD" id="cd03442">
    <property type="entry name" value="BFIT_BACH"/>
    <property type="match status" value="1"/>
</dbReference>
<dbReference type="InterPro" id="IPR006683">
    <property type="entry name" value="Thioestr_dom"/>
</dbReference>
<evidence type="ECO:0000256" key="1">
    <source>
        <dbReference type="ARBA" id="ARBA00010458"/>
    </source>
</evidence>
<sequence length="148" mass="15860">MSTITLRFPVDGSHVEGGAAVSGGILMKWIDQAGHACATRWAAGPCLAVYASSIRFRRAVRLGDLVEVQARLAFTGQSNMNIAVELRSGPMTGRRMLPTAECLMVYLAVDEQGEPVPVSQWTPETPGEMALASTARAQFESTRPGPLE</sequence>
<evidence type="ECO:0000259" key="4">
    <source>
        <dbReference type="PROSITE" id="PS51770"/>
    </source>
</evidence>